<dbReference type="AlphaFoldDB" id="A0A4R6QQ77"/>
<gene>
    <name evidence="3" type="ORF">DES47_102603</name>
</gene>
<dbReference type="RefSeq" id="WP_133700292.1">
    <property type="nucleotide sequence ID" value="NZ_SNXS01000002.1"/>
</dbReference>
<dbReference type="PROSITE" id="PS50404">
    <property type="entry name" value="GST_NTER"/>
    <property type="match status" value="1"/>
</dbReference>
<evidence type="ECO:0000313" key="3">
    <source>
        <dbReference type="EMBL" id="TDP72857.1"/>
    </source>
</evidence>
<dbReference type="InterPro" id="IPR050983">
    <property type="entry name" value="GST_Omega/HSP26"/>
</dbReference>
<dbReference type="Gene3D" id="3.40.30.10">
    <property type="entry name" value="Glutaredoxin"/>
    <property type="match status" value="1"/>
</dbReference>
<feature type="domain" description="GST N-terminal" evidence="1">
    <location>
        <begin position="1"/>
        <end position="78"/>
    </location>
</feature>
<protein>
    <submittedName>
        <fullName evidence="3">Glutathione S-transferase</fullName>
    </submittedName>
</protein>
<dbReference type="EMBL" id="SNXS01000002">
    <property type="protein sequence ID" value="TDP72857.1"/>
    <property type="molecule type" value="Genomic_DNA"/>
</dbReference>
<dbReference type="GO" id="GO:0016740">
    <property type="term" value="F:transferase activity"/>
    <property type="evidence" value="ECO:0007669"/>
    <property type="project" value="UniProtKB-KW"/>
</dbReference>
<dbReference type="PANTHER" id="PTHR43968">
    <property type="match status" value="1"/>
</dbReference>
<evidence type="ECO:0000259" key="2">
    <source>
        <dbReference type="PROSITE" id="PS50405"/>
    </source>
</evidence>
<reference evidence="3 4" key="1">
    <citation type="submission" date="2019-03" db="EMBL/GenBank/DDBJ databases">
        <title>Genomic Encyclopedia of Type Strains, Phase IV (KMG-IV): sequencing the most valuable type-strain genomes for metagenomic binning, comparative biology and taxonomic classification.</title>
        <authorList>
            <person name="Goeker M."/>
        </authorList>
    </citation>
    <scope>NUCLEOTIDE SEQUENCE [LARGE SCALE GENOMIC DNA]</scope>
    <source>
        <strain evidence="3 4">DSM 16998</strain>
    </source>
</reference>
<dbReference type="InterPro" id="IPR004045">
    <property type="entry name" value="Glutathione_S-Trfase_N"/>
</dbReference>
<dbReference type="InterPro" id="IPR040079">
    <property type="entry name" value="Glutathione_S-Trfase"/>
</dbReference>
<evidence type="ECO:0000259" key="1">
    <source>
        <dbReference type="PROSITE" id="PS50404"/>
    </source>
</evidence>
<dbReference type="SFLD" id="SFLDG00358">
    <property type="entry name" value="Main_(cytGST)"/>
    <property type="match status" value="1"/>
</dbReference>
<dbReference type="SUPFAM" id="SSF47616">
    <property type="entry name" value="GST C-terminal domain-like"/>
    <property type="match status" value="1"/>
</dbReference>
<sequence length="217" mass="23981">MITLCGFSASNYYNKVKMVLLEKGIPFEEEMVKTGSTDEAVLNCTPLAKVPFIRTEQGAMCESQAIADYLELAYPQPALLPADPWAAGKVRELVVYVDWHLEMVARQLYYAAYFGGTISDEAKEKVRQQLVKNIAAFKRLAKFSPYLAGDTFTQADVAAWVSLPLISMSTKAMYGEDLLTAGGIDWKPYAKMIGERASAQKITADRKADQEKAAAKT</sequence>
<dbReference type="CDD" id="cd00570">
    <property type="entry name" value="GST_N_family"/>
    <property type="match status" value="1"/>
</dbReference>
<dbReference type="SFLD" id="SFLDS00019">
    <property type="entry name" value="Glutathione_Transferase_(cytos"/>
    <property type="match status" value="1"/>
</dbReference>
<dbReference type="Gene3D" id="1.20.1050.10">
    <property type="match status" value="1"/>
</dbReference>
<keyword evidence="3" id="KW-0808">Transferase</keyword>
<dbReference type="Pfam" id="PF13410">
    <property type="entry name" value="GST_C_2"/>
    <property type="match status" value="1"/>
</dbReference>
<dbReference type="InterPro" id="IPR036249">
    <property type="entry name" value="Thioredoxin-like_sf"/>
</dbReference>
<evidence type="ECO:0000313" key="4">
    <source>
        <dbReference type="Proteomes" id="UP000295361"/>
    </source>
</evidence>
<dbReference type="OrthoDB" id="5242791at2"/>
<dbReference type="InParanoid" id="A0A4R6QQ77"/>
<dbReference type="PANTHER" id="PTHR43968:SF6">
    <property type="entry name" value="GLUTATHIONE S-TRANSFERASE OMEGA"/>
    <property type="match status" value="1"/>
</dbReference>
<proteinExistence type="predicted"/>
<dbReference type="SUPFAM" id="SSF52833">
    <property type="entry name" value="Thioredoxin-like"/>
    <property type="match status" value="1"/>
</dbReference>
<accession>A0A4R6QQ77</accession>
<name>A0A4R6QQ77_9BURK</name>
<organism evidence="3 4">
    <name type="scientific">Roseateles toxinivorans</name>
    <dbReference type="NCBI Taxonomy" id="270368"/>
    <lineage>
        <taxon>Bacteria</taxon>
        <taxon>Pseudomonadati</taxon>
        <taxon>Pseudomonadota</taxon>
        <taxon>Betaproteobacteria</taxon>
        <taxon>Burkholderiales</taxon>
        <taxon>Sphaerotilaceae</taxon>
        <taxon>Roseateles</taxon>
    </lineage>
</organism>
<dbReference type="InterPro" id="IPR036282">
    <property type="entry name" value="Glutathione-S-Trfase_C_sf"/>
</dbReference>
<dbReference type="PROSITE" id="PS50405">
    <property type="entry name" value="GST_CTER"/>
    <property type="match status" value="1"/>
</dbReference>
<dbReference type="Pfam" id="PF13417">
    <property type="entry name" value="GST_N_3"/>
    <property type="match status" value="1"/>
</dbReference>
<keyword evidence="4" id="KW-1185">Reference proteome</keyword>
<feature type="domain" description="GST C-terminal" evidence="2">
    <location>
        <begin position="83"/>
        <end position="217"/>
    </location>
</feature>
<comment type="caution">
    <text evidence="3">The sequence shown here is derived from an EMBL/GenBank/DDBJ whole genome shotgun (WGS) entry which is preliminary data.</text>
</comment>
<dbReference type="Proteomes" id="UP000295361">
    <property type="component" value="Unassembled WGS sequence"/>
</dbReference>
<dbReference type="GO" id="GO:0005737">
    <property type="term" value="C:cytoplasm"/>
    <property type="evidence" value="ECO:0007669"/>
    <property type="project" value="TreeGrafter"/>
</dbReference>
<dbReference type="InterPro" id="IPR010987">
    <property type="entry name" value="Glutathione-S-Trfase_C-like"/>
</dbReference>